<dbReference type="Pfam" id="PF00441">
    <property type="entry name" value="Acyl-CoA_dh_1"/>
    <property type="match status" value="1"/>
</dbReference>
<dbReference type="Gene3D" id="1.10.540.10">
    <property type="entry name" value="Acyl-CoA dehydrogenase/oxidase, N-terminal domain"/>
    <property type="match status" value="1"/>
</dbReference>
<dbReference type="InterPro" id="IPR036250">
    <property type="entry name" value="AcylCo_DH-like_C"/>
</dbReference>
<dbReference type="RefSeq" id="WP_110501153.1">
    <property type="nucleotide sequence ID" value="NZ_QJVD01000011.1"/>
</dbReference>
<keyword evidence="16" id="KW-1185">Reference proteome</keyword>
<evidence type="ECO:0000256" key="9">
    <source>
        <dbReference type="ARBA" id="ARBA00069043"/>
    </source>
</evidence>
<keyword evidence="5 10" id="KW-0560">Oxidoreductase</keyword>
<feature type="domain" description="Acyl-CoA oxidase/dehydrogenase middle" evidence="12">
    <location>
        <begin position="163"/>
        <end position="272"/>
    </location>
</feature>
<dbReference type="SUPFAM" id="SSF56645">
    <property type="entry name" value="Acyl-CoA dehydrogenase NM domain-like"/>
    <property type="match status" value="1"/>
</dbReference>
<dbReference type="GO" id="GO:0016627">
    <property type="term" value="F:oxidoreductase activity, acting on the CH-CH group of donors"/>
    <property type="evidence" value="ECO:0007669"/>
    <property type="project" value="InterPro"/>
</dbReference>
<organism evidence="15 16">
    <name type="scientific">Arthrobacter livingstonensis</name>
    <dbReference type="NCBI Taxonomy" id="670078"/>
    <lineage>
        <taxon>Bacteria</taxon>
        <taxon>Bacillati</taxon>
        <taxon>Actinomycetota</taxon>
        <taxon>Actinomycetes</taxon>
        <taxon>Micrococcales</taxon>
        <taxon>Micrococcaceae</taxon>
        <taxon>Arthrobacter</taxon>
    </lineage>
</organism>
<evidence type="ECO:0000256" key="3">
    <source>
        <dbReference type="ARBA" id="ARBA00022630"/>
    </source>
</evidence>
<dbReference type="FunFam" id="2.40.110.10:FF:000031">
    <property type="entry name" value="Acyl-CoA dehydrogenase, putative"/>
    <property type="match status" value="1"/>
</dbReference>
<accession>A0A2V5L8K9</accession>
<evidence type="ECO:0000259" key="12">
    <source>
        <dbReference type="Pfam" id="PF02770"/>
    </source>
</evidence>
<feature type="domain" description="Acetyl-CoA dehydrogenase-like C-terminal" evidence="14">
    <location>
        <begin position="475"/>
        <end position="585"/>
    </location>
</feature>
<dbReference type="InterPro" id="IPR025878">
    <property type="entry name" value="Acyl-CoA_dh-like_C_dom"/>
</dbReference>
<comment type="caution">
    <text evidence="15">The sequence shown here is derived from an EMBL/GenBank/DDBJ whole genome shotgun (WGS) entry which is preliminary data.</text>
</comment>
<evidence type="ECO:0000259" key="13">
    <source>
        <dbReference type="Pfam" id="PF02771"/>
    </source>
</evidence>
<dbReference type="Gene3D" id="1.20.140.10">
    <property type="entry name" value="Butyryl-CoA Dehydrogenase, subunit A, domain 3"/>
    <property type="match status" value="1"/>
</dbReference>
<dbReference type="OrthoDB" id="2769798at2"/>
<comment type="catalytic activity">
    <reaction evidence="6">
        <text>3-(methylsulfanyl)propanoyl-CoA + oxidized [electron-transfer flavoprotein] + H(+) = 3-(methylsulfanyl)acryloyl-CoA + reduced [electron-transfer flavoprotein]</text>
        <dbReference type="Rhea" id="RHEA:52612"/>
        <dbReference type="Rhea" id="RHEA-COMP:10685"/>
        <dbReference type="Rhea" id="RHEA-COMP:10686"/>
        <dbReference type="ChEBI" id="CHEBI:15378"/>
        <dbReference type="ChEBI" id="CHEBI:57692"/>
        <dbReference type="ChEBI" id="CHEBI:58307"/>
        <dbReference type="ChEBI" id="CHEBI:82815"/>
        <dbReference type="ChEBI" id="CHEBI:84994"/>
        <dbReference type="EC" id="1.3.99.41"/>
    </reaction>
    <physiologicalReaction direction="left-to-right" evidence="6">
        <dbReference type="Rhea" id="RHEA:52613"/>
    </physiologicalReaction>
</comment>
<name>A0A2V5L8K9_9MICC</name>
<dbReference type="Pfam" id="PF02770">
    <property type="entry name" value="Acyl-CoA_dh_M"/>
    <property type="match status" value="1"/>
</dbReference>
<dbReference type="GO" id="GO:0050660">
    <property type="term" value="F:flavin adenine dinucleotide binding"/>
    <property type="evidence" value="ECO:0007669"/>
    <property type="project" value="InterPro"/>
</dbReference>
<sequence>MDHYQPPLADISFALKHVVGYPDIAALPGFEHADLGTVVELLEQCGDFMSVAVAPTNRQGDIQGSQLQPDGTVVTPNGFKEVYRQYVEAGWGSVPLPEEYGGGGFPRTVGVVIQELMTSANMAFSLCPLLTQGAIEALVHYGDDALKKRYLPKMVTGEWTGTMNLTEPQAGSDVGALTTRAVKNEDGSYAITGQKIFITYGDHDMAEQIVHLVLARTPGAPEGTRGISCFIVPKFLVNDDGSLGRRNTVETLSLEHKMGIHASPTCVLSYEDATGYLVGEENRGMRIMFVMMNSARLGVGVQGLAVAERAYQQSLAYAQDRRQGLATGATNPSSAIIDFPDVRRMLMTQHAHIAALRYLMLLDATYVDRSTNDPDPAVRARADEIAGILTPICKSFGTDLGNELTSLALQIHGGMGFIEETGAAQHLRDIRIAAIYEGTNGIQAADLVGRKLGVRGGASMLEFLADMREIEFELTNAGAEFATIRKELSRQFDALEEATRWMLATGQADPDGVLSGSTPYLRMWGLCAGAWMLARAALAAPATGDAALADSQLVLARFHAEQLLPQCASLLGAATAGSRDLFALDADQLAGAARRVRS</sequence>
<dbReference type="Gene3D" id="2.40.110.10">
    <property type="entry name" value="Butyryl-CoA Dehydrogenase, subunit A, domain 2"/>
    <property type="match status" value="1"/>
</dbReference>
<evidence type="ECO:0000256" key="8">
    <source>
        <dbReference type="ARBA" id="ARBA00066694"/>
    </source>
</evidence>
<keyword evidence="3 10" id="KW-0285">Flavoprotein</keyword>
<proteinExistence type="inferred from homology"/>
<feature type="domain" description="Acyl-CoA dehydrogenase/oxidase C-terminal" evidence="11">
    <location>
        <begin position="282"/>
        <end position="447"/>
    </location>
</feature>
<dbReference type="Pfam" id="PF02771">
    <property type="entry name" value="Acyl-CoA_dh_N"/>
    <property type="match status" value="1"/>
</dbReference>
<dbReference type="SUPFAM" id="SSF47203">
    <property type="entry name" value="Acyl-CoA dehydrogenase C-terminal domain-like"/>
    <property type="match status" value="1"/>
</dbReference>
<dbReference type="InterPro" id="IPR009075">
    <property type="entry name" value="AcylCo_DH/oxidase_C"/>
</dbReference>
<dbReference type="InterPro" id="IPR013786">
    <property type="entry name" value="AcylCoA_DH/ox_N"/>
</dbReference>
<dbReference type="Proteomes" id="UP000247832">
    <property type="component" value="Unassembled WGS sequence"/>
</dbReference>
<evidence type="ECO:0000259" key="14">
    <source>
        <dbReference type="Pfam" id="PF12806"/>
    </source>
</evidence>
<dbReference type="EC" id="1.3.99.41" evidence="8"/>
<dbReference type="InterPro" id="IPR037069">
    <property type="entry name" value="AcylCoA_DH/ox_N_sf"/>
</dbReference>
<dbReference type="InterPro" id="IPR009100">
    <property type="entry name" value="AcylCoA_DH/oxidase_NM_dom_sf"/>
</dbReference>
<evidence type="ECO:0000256" key="7">
    <source>
        <dbReference type="ARBA" id="ARBA00058683"/>
    </source>
</evidence>
<evidence type="ECO:0000256" key="10">
    <source>
        <dbReference type="RuleBase" id="RU362125"/>
    </source>
</evidence>
<dbReference type="InterPro" id="IPR046373">
    <property type="entry name" value="Acyl-CoA_Oxase/DH_mid-dom_sf"/>
</dbReference>
<dbReference type="InterPro" id="IPR006091">
    <property type="entry name" value="Acyl-CoA_Oxase/DH_mid-dom"/>
</dbReference>
<evidence type="ECO:0000256" key="5">
    <source>
        <dbReference type="ARBA" id="ARBA00023002"/>
    </source>
</evidence>
<evidence type="ECO:0000313" key="16">
    <source>
        <dbReference type="Proteomes" id="UP000247832"/>
    </source>
</evidence>
<evidence type="ECO:0000256" key="1">
    <source>
        <dbReference type="ARBA" id="ARBA00001974"/>
    </source>
</evidence>
<evidence type="ECO:0000259" key="11">
    <source>
        <dbReference type="Pfam" id="PF00441"/>
    </source>
</evidence>
<protein>
    <recommendedName>
        <fullName evidence="9">3-methylmercaptopropionyl-CoA dehydrogenase</fullName>
        <ecNumber evidence="8">1.3.99.41</ecNumber>
    </recommendedName>
</protein>
<reference evidence="15 16" key="1">
    <citation type="submission" date="2018-05" db="EMBL/GenBank/DDBJ databases">
        <title>Genetic diversity of glacier-inhabiting Cryobacterium bacteria in China and description of Cryobacterium mengkeensis sp. nov. and Arthrobacter glacialis sp. nov.</title>
        <authorList>
            <person name="Liu Q."/>
            <person name="Xin Y.-H."/>
        </authorList>
    </citation>
    <scope>NUCLEOTIDE SEQUENCE [LARGE SCALE GENOMIC DNA]</scope>
    <source>
        <strain evidence="15 16">LI2</strain>
    </source>
</reference>
<dbReference type="PANTHER" id="PTHR42803:SF1">
    <property type="entry name" value="BROAD-SPECIFICITY LINEAR ACYL-COA DEHYDROGENASE FADE5"/>
    <property type="match status" value="1"/>
</dbReference>
<dbReference type="Pfam" id="PF12806">
    <property type="entry name" value="Acyl-CoA_dh_C"/>
    <property type="match status" value="1"/>
</dbReference>
<evidence type="ECO:0000256" key="2">
    <source>
        <dbReference type="ARBA" id="ARBA00009347"/>
    </source>
</evidence>
<dbReference type="AlphaFoldDB" id="A0A2V5L8K9"/>
<dbReference type="PANTHER" id="PTHR42803">
    <property type="entry name" value="ACYL-COA DEHYDROGENASE"/>
    <property type="match status" value="1"/>
</dbReference>
<evidence type="ECO:0000256" key="4">
    <source>
        <dbReference type="ARBA" id="ARBA00022827"/>
    </source>
</evidence>
<gene>
    <name evidence="15" type="ORF">CVV68_11535</name>
</gene>
<feature type="domain" description="Acyl-CoA dehydrogenase/oxidase N-terminal" evidence="13">
    <location>
        <begin position="80"/>
        <end position="158"/>
    </location>
</feature>
<keyword evidence="4 10" id="KW-0274">FAD</keyword>
<comment type="similarity">
    <text evidence="2 10">Belongs to the acyl-CoA dehydrogenase family.</text>
</comment>
<dbReference type="InterPro" id="IPR052166">
    <property type="entry name" value="Diverse_Acyl-CoA_DH"/>
</dbReference>
<comment type="cofactor">
    <cofactor evidence="1 10">
        <name>FAD</name>
        <dbReference type="ChEBI" id="CHEBI:57692"/>
    </cofactor>
</comment>
<evidence type="ECO:0000313" key="15">
    <source>
        <dbReference type="EMBL" id="PYI67042.1"/>
    </source>
</evidence>
<evidence type="ECO:0000256" key="6">
    <source>
        <dbReference type="ARBA" id="ARBA00051388"/>
    </source>
</evidence>
<comment type="function">
    <text evidence="7">Involved in the assimilation of dimethylsulphoniopropionate (DMSP), an important compound in the fixation of carbon in marine phytoplankton, by mediating the conversion of 3-(methylthio)propanoyl-CoA (MMPA-CoA) to 3-(methylthio)acryloyl-CoA (MTA-CoA).</text>
</comment>
<dbReference type="EMBL" id="QJVD01000011">
    <property type="protein sequence ID" value="PYI67042.1"/>
    <property type="molecule type" value="Genomic_DNA"/>
</dbReference>